<dbReference type="Pfam" id="PF13639">
    <property type="entry name" value="zf-RING_2"/>
    <property type="match status" value="1"/>
</dbReference>
<dbReference type="GO" id="GO:0016567">
    <property type="term" value="P:protein ubiquitination"/>
    <property type="evidence" value="ECO:0007669"/>
    <property type="project" value="TreeGrafter"/>
</dbReference>
<evidence type="ECO:0000256" key="1">
    <source>
        <dbReference type="ARBA" id="ARBA00022771"/>
    </source>
</evidence>
<dbReference type="OrthoDB" id="432311at2759"/>
<keyword evidence="1" id="KW-0479">Metal-binding</keyword>
<dbReference type="Proteomes" id="UP001152795">
    <property type="component" value="Unassembled WGS sequence"/>
</dbReference>
<feature type="compositionally biased region" description="Basic and acidic residues" evidence="3">
    <location>
        <begin position="296"/>
        <end position="322"/>
    </location>
</feature>
<evidence type="ECO:0000256" key="3">
    <source>
        <dbReference type="SAM" id="MobiDB-lite"/>
    </source>
</evidence>
<reference evidence="4" key="1">
    <citation type="submission" date="2020-04" db="EMBL/GenBank/DDBJ databases">
        <authorList>
            <person name="Alioto T."/>
            <person name="Alioto T."/>
            <person name="Gomez Garrido J."/>
        </authorList>
    </citation>
    <scope>NUCLEOTIDE SEQUENCE</scope>
    <source>
        <strain evidence="4">A484AB</strain>
    </source>
</reference>
<evidence type="ECO:0000256" key="2">
    <source>
        <dbReference type="ARBA" id="ARBA00022833"/>
    </source>
</evidence>
<feature type="compositionally biased region" description="Polar residues" evidence="3">
    <location>
        <begin position="236"/>
        <end position="247"/>
    </location>
</feature>
<proteinExistence type="predicted"/>
<dbReference type="GO" id="GO:0061630">
    <property type="term" value="F:ubiquitin protein ligase activity"/>
    <property type="evidence" value="ECO:0007669"/>
    <property type="project" value="InterPro"/>
</dbReference>
<evidence type="ECO:0000313" key="5">
    <source>
        <dbReference type="Proteomes" id="UP001152795"/>
    </source>
</evidence>
<dbReference type="InterPro" id="IPR013083">
    <property type="entry name" value="Znf_RING/FYVE/PHD"/>
</dbReference>
<dbReference type="GO" id="GO:0008270">
    <property type="term" value="F:zinc ion binding"/>
    <property type="evidence" value="ECO:0007669"/>
    <property type="project" value="UniProtKB-KW"/>
</dbReference>
<feature type="compositionally biased region" description="Basic and acidic residues" evidence="3">
    <location>
        <begin position="335"/>
        <end position="357"/>
    </location>
</feature>
<dbReference type="InterPro" id="IPR016135">
    <property type="entry name" value="UBQ-conjugating_enzyme/RWD"/>
</dbReference>
<dbReference type="Gene3D" id="3.30.40.10">
    <property type="entry name" value="Zinc/RING finger domain, C3HC4 (zinc finger)"/>
    <property type="match status" value="1"/>
</dbReference>
<dbReference type="InterPro" id="IPR039133">
    <property type="entry name" value="RNF25"/>
</dbReference>
<protein>
    <submittedName>
        <fullName evidence="4">E3 ubiquitin- ligase RNF25-like</fullName>
    </submittedName>
</protein>
<feature type="region of interest" description="Disordered" evidence="3">
    <location>
        <begin position="154"/>
        <end position="625"/>
    </location>
</feature>
<feature type="compositionally biased region" description="Basic and acidic residues" evidence="3">
    <location>
        <begin position="415"/>
        <end position="425"/>
    </location>
</feature>
<feature type="compositionally biased region" description="Polar residues" evidence="3">
    <location>
        <begin position="396"/>
        <end position="414"/>
    </location>
</feature>
<feature type="compositionally biased region" description="Low complexity" evidence="3">
    <location>
        <begin position="519"/>
        <end position="530"/>
    </location>
</feature>
<feature type="compositionally biased region" description="Basic and acidic residues" evidence="3">
    <location>
        <begin position="254"/>
        <end position="289"/>
    </location>
</feature>
<gene>
    <name evidence="4" type="ORF">PACLA_8A043288</name>
</gene>
<keyword evidence="2" id="KW-0862">Zinc</keyword>
<dbReference type="PANTHER" id="PTHR13198:SF4">
    <property type="entry name" value="E3 UBIQUITIN-PROTEIN LIGASE RNF25"/>
    <property type="match status" value="1"/>
</dbReference>
<keyword evidence="1" id="KW-0863">Zinc-finger</keyword>
<keyword evidence="5" id="KW-1185">Reference proteome</keyword>
<accession>A0A6S7J4D9</accession>
<feature type="compositionally biased region" description="Basic and acidic residues" evidence="3">
    <location>
        <begin position="579"/>
        <end position="595"/>
    </location>
</feature>
<dbReference type="SUPFAM" id="SSF57850">
    <property type="entry name" value="RING/U-box"/>
    <property type="match status" value="1"/>
</dbReference>
<name>A0A6S7J4D9_PARCT</name>
<dbReference type="PROSITE" id="PS50089">
    <property type="entry name" value="ZF_RING_2"/>
    <property type="match status" value="1"/>
</dbReference>
<evidence type="ECO:0000313" key="4">
    <source>
        <dbReference type="EMBL" id="CAB4025318.1"/>
    </source>
</evidence>
<feature type="compositionally biased region" description="Basic and acidic residues" evidence="3">
    <location>
        <begin position="192"/>
        <end position="215"/>
    </location>
</feature>
<dbReference type="PANTHER" id="PTHR13198">
    <property type="entry name" value="RING FINGER PROTEIN 25"/>
    <property type="match status" value="1"/>
</dbReference>
<keyword evidence="4" id="KW-0436">Ligase</keyword>
<feature type="non-terminal residue" evidence="4">
    <location>
        <position position="1"/>
    </location>
</feature>
<feature type="compositionally biased region" description="Basic and acidic residues" evidence="3">
    <location>
        <begin position="445"/>
        <end position="459"/>
    </location>
</feature>
<organism evidence="4 5">
    <name type="scientific">Paramuricea clavata</name>
    <name type="common">Red gorgonian</name>
    <name type="synonym">Violescent sea-whip</name>
    <dbReference type="NCBI Taxonomy" id="317549"/>
    <lineage>
        <taxon>Eukaryota</taxon>
        <taxon>Metazoa</taxon>
        <taxon>Cnidaria</taxon>
        <taxon>Anthozoa</taxon>
        <taxon>Octocorallia</taxon>
        <taxon>Malacalcyonacea</taxon>
        <taxon>Plexauridae</taxon>
        <taxon>Paramuricea</taxon>
    </lineage>
</organism>
<feature type="compositionally biased region" description="Polar residues" evidence="3">
    <location>
        <begin position="426"/>
        <end position="441"/>
    </location>
</feature>
<dbReference type="Gene3D" id="3.10.110.10">
    <property type="entry name" value="Ubiquitin Conjugating Enzyme"/>
    <property type="match status" value="1"/>
</dbReference>
<dbReference type="SMART" id="SM00184">
    <property type="entry name" value="RING"/>
    <property type="match status" value="1"/>
</dbReference>
<dbReference type="EMBL" id="CACRXK020013539">
    <property type="protein sequence ID" value="CAB4025318.1"/>
    <property type="molecule type" value="Genomic_DNA"/>
</dbReference>
<dbReference type="AlphaFoldDB" id="A0A6S7J4D9"/>
<dbReference type="GO" id="GO:0016874">
    <property type="term" value="F:ligase activity"/>
    <property type="evidence" value="ECO:0007669"/>
    <property type="project" value="UniProtKB-KW"/>
</dbReference>
<dbReference type="GO" id="GO:0005634">
    <property type="term" value="C:nucleus"/>
    <property type="evidence" value="ECO:0007669"/>
    <property type="project" value="TreeGrafter"/>
</dbReference>
<comment type="caution">
    <text evidence="4">The sequence shown here is derived from an EMBL/GenBank/DDBJ whole genome shotgun (WGS) entry which is preliminary data.</text>
</comment>
<feature type="compositionally biased region" description="Basic and acidic residues" evidence="3">
    <location>
        <begin position="225"/>
        <end position="235"/>
    </location>
</feature>
<dbReference type="InterPro" id="IPR001841">
    <property type="entry name" value="Znf_RING"/>
</dbReference>
<sequence>IQDNLVALAEEKIGSPMLYDLIEYAKECLSDNNIPSCPCVICLEHFGREEKFVKTECYHYFHAACLANYVDHFLTENGNTMIVCPMCRLEMAYNKDEYNTEDDNSFTEEIFVYKPGKEQLRAQAERQRIFEHQKHKGGIINIEEERNKYLIGIKDSKKDESESNDLQPNRVSIPVEAPQKTVDTLRVGVRQDPSRNEEQACRVADKGERSNDKNKARGSSGSSLRKNEGNNEKNNTRGTVTEGQSAGQACVRDALPRKRSSDGQRRTERNDIRPSRGQEQRGENREELGQVRSKPRKAEMPWKERDSRRKDEKILNQAKESKVGGSLEQENTKSGGEKEDVCPSDAKHGEREGKETCEDPDSQEKSQLSSKEQAKEKDVRLSLGAKDGGKKEKDVCQTSRLKLSTTPTKPSTQRRNMESKNHKEYGSSNARNGSNNPTSKQIPGKQHDRKEGERNESQRKPRRGRTSTPRRPQEGSKNYKPVDEKKYKKSYSSIASGNKQAESSKRRDQKRNGSPVSENNNKSGNKSGKNFTQKADKCSSNVVEIVVNKDDGGVQEINPPIRRPPPGFENVKPAGVVEDSEKGHRVVSREADQPVHDNPSTTRAKPPRRRAPPGFESVKPSVKKL</sequence>